<feature type="domain" description="EF-hand" evidence="5">
    <location>
        <begin position="64"/>
        <end position="99"/>
    </location>
</feature>
<dbReference type="SUPFAM" id="SSF47473">
    <property type="entry name" value="EF-hand"/>
    <property type="match status" value="1"/>
</dbReference>
<feature type="domain" description="EF-hand" evidence="5">
    <location>
        <begin position="120"/>
        <end position="155"/>
    </location>
</feature>
<dbReference type="Proteomes" id="UP001208690">
    <property type="component" value="Unassembled WGS sequence"/>
</dbReference>
<dbReference type="SMART" id="SM00054">
    <property type="entry name" value="EFh"/>
    <property type="match status" value="3"/>
</dbReference>
<feature type="signal peptide" evidence="4">
    <location>
        <begin position="1"/>
        <end position="21"/>
    </location>
</feature>
<evidence type="ECO:0000313" key="6">
    <source>
        <dbReference type="EMBL" id="MCV3273077.1"/>
    </source>
</evidence>
<protein>
    <recommendedName>
        <fullName evidence="5">EF-hand domain-containing protein</fullName>
    </recommendedName>
</protein>
<dbReference type="PROSITE" id="PS00018">
    <property type="entry name" value="EF_HAND_1"/>
    <property type="match status" value="2"/>
</dbReference>
<dbReference type="PROSITE" id="PS50222">
    <property type="entry name" value="EF_HAND_2"/>
    <property type="match status" value="2"/>
</dbReference>
<sequence length="176" mass="18902">MKRAKLLAVTTLALSVAGVGAVIATAQDQVPGASAGAAEARMTQAEYRGAHDSKRKRGHRGGMRGGEMLRDVFDAADADGDGAVTPEEIEAYRTALVTEVDASGDGALSIEEFDTLYRSLTRSRMVDAFQRLDANGDGQIAPEEMDRRVARLVERLDRDGDGILTLQRRGQPAEQE</sequence>
<evidence type="ECO:0000313" key="7">
    <source>
        <dbReference type="Proteomes" id="UP001208690"/>
    </source>
</evidence>
<evidence type="ECO:0000256" key="1">
    <source>
        <dbReference type="ARBA" id="ARBA00022737"/>
    </source>
</evidence>
<keyword evidence="7" id="KW-1185">Reference proteome</keyword>
<gene>
    <name evidence="6" type="ORF">MUB52_16725</name>
</gene>
<feature type="chain" id="PRO_5047097449" description="EF-hand domain-containing protein" evidence="4">
    <location>
        <begin position="22"/>
        <end position="176"/>
    </location>
</feature>
<dbReference type="InterPro" id="IPR050145">
    <property type="entry name" value="Centrin_CML-like"/>
</dbReference>
<dbReference type="InterPro" id="IPR018247">
    <property type="entry name" value="EF_Hand_1_Ca_BS"/>
</dbReference>
<dbReference type="InterPro" id="IPR002048">
    <property type="entry name" value="EF_hand_dom"/>
</dbReference>
<organism evidence="6 7">
    <name type="scientific">Roseobacter sinensis</name>
    <dbReference type="NCBI Taxonomy" id="2931391"/>
    <lineage>
        <taxon>Bacteria</taxon>
        <taxon>Pseudomonadati</taxon>
        <taxon>Pseudomonadota</taxon>
        <taxon>Alphaproteobacteria</taxon>
        <taxon>Rhodobacterales</taxon>
        <taxon>Roseobacteraceae</taxon>
        <taxon>Roseobacter</taxon>
    </lineage>
</organism>
<keyword evidence="2" id="KW-0106">Calcium</keyword>
<name>A0ABT3BHP7_9RHOB</name>
<dbReference type="RefSeq" id="WP_263845395.1">
    <property type="nucleotide sequence ID" value="NZ_JALIEB010000012.1"/>
</dbReference>
<dbReference type="EMBL" id="JALIEB010000012">
    <property type="protein sequence ID" value="MCV3273077.1"/>
    <property type="molecule type" value="Genomic_DNA"/>
</dbReference>
<comment type="caution">
    <text evidence="6">The sequence shown here is derived from an EMBL/GenBank/DDBJ whole genome shotgun (WGS) entry which is preliminary data.</text>
</comment>
<dbReference type="Gene3D" id="1.10.238.10">
    <property type="entry name" value="EF-hand"/>
    <property type="match status" value="2"/>
</dbReference>
<evidence type="ECO:0000259" key="5">
    <source>
        <dbReference type="PROSITE" id="PS50222"/>
    </source>
</evidence>
<dbReference type="InterPro" id="IPR011992">
    <property type="entry name" value="EF-hand-dom_pair"/>
</dbReference>
<feature type="compositionally biased region" description="Basic residues" evidence="3">
    <location>
        <begin position="53"/>
        <end position="62"/>
    </location>
</feature>
<evidence type="ECO:0000256" key="2">
    <source>
        <dbReference type="ARBA" id="ARBA00022837"/>
    </source>
</evidence>
<accession>A0ABT3BHP7</accession>
<evidence type="ECO:0000256" key="4">
    <source>
        <dbReference type="SAM" id="SignalP"/>
    </source>
</evidence>
<evidence type="ECO:0000256" key="3">
    <source>
        <dbReference type="SAM" id="MobiDB-lite"/>
    </source>
</evidence>
<keyword evidence="4" id="KW-0732">Signal</keyword>
<proteinExistence type="predicted"/>
<dbReference type="Pfam" id="PF13202">
    <property type="entry name" value="EF-hand_5"/>
    <property type="match status" value="3"/>
</dbReference>
<dbReference type="PANTHER" id="PTHR23050">
    <property type="entry name" value="CALCIUM BINDING PROTEIN"/>
    <property type="match status" value="1"/>
</dbReference>
<feature type="region of interest" description="Disordered" evidence="3">
    <location>
        <begin position="35"/>
        <end position="66"/>
    </location>
</feature>
<reference evidence="6 7" key="1">
    <citation type="submission" date="2022-04" db="EMBL/GenBank/DDBJ databases">
        <title>Roseobacter sp. WL0113 is a bacterium isolated from neritic sediment.</title>
        <authorList>
            <person name="Wang L."/>
            <person name="He W."/>
            <person name="Zhang D.-F."/>
        </authorList>
    </citation>
    <scope>NUCLEOTIDE SEQUENCE [LARGE SCALE GENOMIC DNA]</scope>
    <source>
        <strain evidence="6 7">WL0113</strain>
    </source>
</reference>
<keyword evidence="1" id="KW-0677">Repeat</keyword>